<keyword evidence="2" id="KW-1185">Reference proteome</keyword>
<dbReference type="Proteomes" id="UP000292884">
    <property type="component" value="Unassembled WGS sequence"/>
</dbReference>
<evidence type="ECO:0000313" key="1">
    <source>
        <dbReference type="EMBL" id="TCC88619.1"/>
    </source>
</evidence>
<evidence type="ECO:0000313" key="2">
    <source>
        <dbReference type="Proteomes" id="UP000292884"/>
    </source>
</evidence>
<name>A0A4R0MP55_9SPHI</name>
<comment type="caution">
    <text evidence="1">The sequence shown here is derived from an EMBL/GenBank/DDBJ whole genome shotgun (WGS) entry which is preliminary data.</text>
</comment>
<protein>
    <recommendedName>
        <fullName evidence="3">DUF1080 domain-containing protein</fullName>
    </recommendedName>
</protein>
<dbReference type="RefSeq" id="WP_131554673.1">
    <property type="nucleotide sequence ID" value="NZ_SJSK01000005.1"/>
</dbReference>
<dbReference type="EMBL" id="SJSK01000005">
    <property type="protein sequence ID" value="TCC88619.1"/>
    <property type="molecule type" value="Genomic_DNA"/>
</dbReference>
<gene>
    <name evidence="1" type="ORF">EZ428_18440</name>
</gene>
<dbReference type="AlphaFoldDB" id="A0A4R0MP55"/>
<reference evidence="1 2" key="1">
    <citation type="submission" date="2019-02" db="EMBL/GenBank/DDBJ databases">
        <title>Pedobacter sp. RP-1-13 sp. nov., isolated from Arctic soil.</title>
        <authorList>
            <person name="Dahal R.H."/>
        </authorList>
    </citation>
    <scope>NUCLEOTIDE SEQUENCE [LARGE SCALE GENOMIC DNA]</scope>
    <source>
        <strain evidence="1 2">RP-1-13</strain>
    </source>
</reference>
<sequence>MKKLIFTLIAGSLFTIAGHAQKSKSKPAFESGFEEPKRIWKNGNSECEPIISSVKVHSGDKSYEIGAFGKCNLYRDFPLVENATVTIWFYDQVEVTGIAAAVVNNTEAKENFMMGIHTRVDKNNYCYRYGKDFKPTTVKRTTGWHEMKYVFTATGCEYFIDSQSVIKVESTNQINAIRLGSVWGDVNSGSLFFDDIKVETKK</sequence>
<evidence type="ECO:0008006" key="3">
    <source>
        <dbReference type="Google" id="ProtNLM"/>
    </source>
</evidence>
<organism evidence="1 2">
    <name type="scientific">Pedobacter frigiditerrae</name>
    <dbReference type="NCBI Taxonomy" id="2530452"/>
    <lineage>
        <taxon>Bacteria</taxon>
        <taxon>Pseudomonadati</taxon>
        <taxon>Bacteroidota</taxon>
        <taxon>Sphingobacteriia</taxon>
        <taxon>Sphingobacteriales</taxon>
        <taxon>Sphingobacteriaceae</taxon>
        <taxon>Pedobacter</taxon>
    </lineage>
</organism>
<proteinExistence type="predicted"/>
<accession>A0A4R0MP55</accession>
<dbReference type="Gene3D" id="2.60.120.260">
    <property type="entry name" value="Galactose-binding domain-like"/>
    <property type="match status" value="1"/>
</dbReference>